<keyword evidence="2" id="KW-1185">Reference proteome</keyword>
<comment type="caution">
    <text evidence="1">The sequence shown here is derived from an EMBL/GenBank/DDBJ whole genome shotgun (WGS) entry which is preliminary data.</text>
</comment>
<dbReference type="RefSeq" id="WP_129710806.1">
    <property type="nucleotide sequence ID" value="NZ_ML142897.1"/>
</dbReference>
<sequence>MSDSRSADGSVAGVERPDWWLARRAVDGDGEAASAVAILCDPLFADDWRVWSHVDDEHEAIDWAAILAEGTWSSGERVLLALGRNLWSGGRHTAIDLTDVLGLGDRFLGLALEAMQARRGRALLLPRHGVAGGGAS</sequence>
<name>A0A2P8EFE6_9ACTN</name>
<dbReference type="OrthoDB" id="9947481at2"/>
<dbReference type="Proteomes" id="UP000243528">
    <property type="component" value="Unassembled WGS sequence"/>
</dbReference>
<gene>
    <name evidence="1" type="ORF">CLV30_101152</name>
</gene>
<protein>
    <submittedName>
        <fullName evidence="1">Uncharacterized protein</fullName>
    </submittedName>
</protein>
<dbReference type="EMBL" id="PYGE01000001">
    <property type="protein sequence ID" value="PSL08185.1"/>
    <property type="molecule type" value="Genomic_DNA"/>
</dbReference>
<evidence type="ECO:0000313" key="1">
    <source>
        <dbReference type="EMBL" id="PSL08185.1"/>
    </source>
</evidence>
<proteinExistence type="predicted"/>
<reference evidence="1 2" key="1">
    <citation type="submission" date="2018-03" db="EMBL/GenBank/DDBJ databases">
        <title>Genomic Encyclopedia of Archaeal and Bacterial Type Strains, Phase II (KMG-II): from individual species to whole genera.</title>
        <authorList>
            <person name="Goeker M."/>
        </authorList>
    </citation>
    <scope>NUCLEOTIDE SEQUENCE [LARGE SCALE GENOMIC DNA]</scope>
    <source>
        <strain evidence="1 2">DSM 45211</strain>
    </source>
</reference>
<dbReference type="AlphaFoldDB" id="A0A2P8EFE6"/>
<evidence type="ECO:0000313" key="2">
    <source>
        <dbReference type="Proteomes" id="UP000243528"/>
    </source>
</evidence>
<organism evidence="1 2">
    <name type="scientific">Haloactinopolyspora alba</name>
    <dbReference type="NCBI Taxonomy" id="648780"/>
    <lineage>
        <taxon>Bacteria</taxon>
        <taxon>Bacillati</taxon>
        <taxon>Actinomycetota</taxon>
        <taxon>Actinomycetes</taxon>
        <taxon>Jiangellales</taxon>
        <taxon>Jiangellaceae</taxon>
        <taxon>Haloactinopolyspora</taxon>
    </lineage>
</organism>
<accession>A0A2P8EFE6</accession>